<dbReference type="PANTHER" id="PTHR46600">
    <property type="entry name" value="THAP DOMAIN-CONTAINING"/>
    <property type="match status" value="1"/>
</dbReference>
<dbReference type="AlphaFoldDB" id="E2BW96"/>
<dbReference type="InterPro" id="IPR038441">
    <property type="entry name" value="THAP_Znf_sf"/>
</dbReference>
<evidence type="ECO:0000313" key="7">
    <source>
        <dbReference type="EMBL" id="EFN80000.1"/>
    </source>
</evidence>
<keyword evidence="4 5" id="KW-0238">DNA-binding</keyword>
<keyword evidence="2 5" id="KW-0863">Zinc-finger</keyword>
<dbReference type="PANTHER" id="PTHR46600:SF11">
    <property type="entry name" value="THAP DOMAIN-CONTAINING PROTEIN 10"/>
    <property type="match status" value="1"/>
</dbReference>
<keyword evidence="8" id="KW-1185">Reference proteome</keyword>
<name>E2BW96_HARSA</name>
<protein>
    <recommendedName>
        <fullName evidence="6">THAP-type domain-containing protein</fullName>
    </recommendedName>
</protein>
<feature type="non-terminal residue" evidence="7">
    <location>
        <position position="62"/>
    </location>
</feature>
<evidence type="ECO:0000256" key="2">
    <source>
        <dbReference type="ARBA" id="ARBA00022771"/>
    </source>
</evidence>
<organism evidence="8">
    <name type="scientific">Harpegnathos saltator</name>
    <name type="common">Jerdon's jumping ant</name>
    <dbReference type="NCBI Taxonomy" id="610380"/>
    <lineage>
        <taxon>Eukaryota</taxon>
        <taxon>Metazoa</taxon>
        <taxon>Ecdysozoa</taxon>
        <taxon>Arthropoda</taxon>
        <taxon>Hexapoda</taxon>
        <taxon>Insecta</taxon>
        <taxon>Pterygota</taxon>
        <taxon>Neoptera</taxon>
        <taxon>Endopterygota</taxon>
        <taxon>Hymenoptera</taxon>
        <taxon>Apocrita</taxon>
        <taxon>Aculeata</taxon>
        <taxon>Formicoidea</taxon>
        <taxon>Formicidae</taxon>
        <taxon>Ponerinae</taxon>
        <taxon>Ponerini</taxon>
        <taxon>Harpegnathos</taxon>
    </lineage>
</organism>
<dbReference type="InterPro" id="IPR026516">
    <property type="entry name" value="THAP1/10"/>
</dbReference>
<dbReference type="PROSITE" id="PS50950">
    <property type="entry name" value="ZF_THAP"/>
    <property type="match status" value="1"/>
</dbReference>
<evidence type="ECO:0000256" key="5">
    <source>
        <dbReference type="PROSITE-ProRule" id="PRU00309"/>
    </source>
</evidence>
<dbReference type="GO" id="GO:0043565">
    <property type="term" value="F:sequence-specific DNA binding"/>
    <property type="evidence" value="ECO:0007669"/>
    <property type="project" value="InterPro"/>
</dbReference>
<accession>E2BW96</accession>
<dbReference type="Pfam" id="PF05485">
    <property type="entry name" value="THAP"/>
    <property type="match status" value="1"/>
</dbReference>
<dbReference type="Proteomes" id="UP000008237">
    <property type="component" value="Unassembled WGS sequence"/>
</dbReference>
<dbReference type="SUPFAM" id="SSF57716">
    <property type="entry name" value="Glucocorticoid receptor-like (DNA-binding domain)"/>
    <property type="match status" value="1"/>
</dbReference>
<feature type="domain" description="THAP-type" evidence="6">
    <location>
        <begin position="1"/>
        <end position="62"/>
    </location>
</feature>
<dbReference type="EMBL" id="GL451103">
    <property type="protein sequence ID" value="EFN80000.1"/>
    <property type="molecule type" value="Genomic_DNA"/>
</dbReference>
<proteinExistence type="predicted"/>
<evidence type="ECO:0000313" key="8">
    <source>
        <dbReference type="Proteomes" id="UP000008237"/>
    </source>
</evidence>
<reference evidence="7 8" key="1">
    <citation type="journal article" date="2010" name="Science">
        <title>Genomic comparison of the ants Camponotus floridanus and Harpegnathos saltator.</title>
        <authorList>
            <person name="Bonasio R."/>
            <person name="Zhang G."/>
            <person name="Ye C."/>
            <person name="Mutti N.S."/>
            <person name="Fang X."/>
            <person name="Qin N."/>
            <person name="Donahue G."/>
            <person name="Yang P."/>
            <person name="Li Q."/>
            <person name="Li C."/>
            <person name="Zhang P."/>
            <person name="Huang Z."/>
            <person name="Berger S.L."/>
            <person name="Reinberg D."/>
            <person name="Wang J."/>
            <person name="Liebig J."/>
        </authorList>
    </citation>
    <scope>NUCLEOTIDE SEQUENCE [LARGE SCALE GENOMIC DNA]</scope>
    <source>
        <strain evidence="7 8">R22 G/1</strain>
    </source>
</reference>
<evidence type="ECO:0000256" key="4">
    <source>
        <dbReference type="ARBA" id="ARBA00023125"/>
    </source>
</evidence>
<sequence length="62" mass="7004">MKYFSFPIKRPDVLRMWINAIGRDFIPTKSHIICSAHFVATDIMEKANASSVLLKNLAVPSI</sequence>
<dbReference type="OrthoDB" id="7527924at2759"/>
<keyword evidence="3" id="KW-0862">Zinc</keyword>
<dbReference type="InParanoid" id="E2BW96"/>
<gene>
    <name evidence="7" type="ORF">EAI_10698</name>
</gene>
<keyword evidence="1" id="KW-0479">Metal-binding</keyword>
<dbReference type="InterPro" id="IPR006612">
    <property type="entry name" value="THAP_Znf"/>
</dbReference>
<evidence type="ECO:0000256" key="1">
    <source>
        <dbReference type="ARBA" id="ARBA00022723"/>
    </source>
</evidence>
<evidence type="ECO:0000256" key="3">
    <source>
        <dbReference type="ARBA" id="ARBA00022833"/>
    </source>
</evidence>
<dbReference type="Gene3D" id="6.20.210.20">
    <property type="entry name" value="THAP domain"/>
    <property type="match status" value="1"/>
</dbReference>
<evidence type="ECO:0000259" key="6">
    <source>
        <dbReference type="PROSITE" id="PS50950"/>
    </source>
</evidence>
<dbReference type="GO" id="GO:0008270">
    <property type="term" value="F:zinc ion binding"/>
    <property type="evidence" value="ECO:0007669"/>
    <property type="project" value="UniProtKB-KW"/>
</dbReference>